<reference evidence="2" key="1">
    <citation type="journal article" date="2015" name="Nature">
        <title>Complex archaea that bridge the gap between prokaryotes and eukaryotes.</title>
        <authorList>
            <person name="Spang A."/>
            <person name="Saw J.H."/>
            <person name="Jorgensen S.L."/>
            <person name="Zaremba-Niedzwiedzka K."/>
            <person name="Martijn J."/>
            <person name="Lind A.E."/>
            <person name="van Eijk R."/>
            <person name="Schleper C."/>
            <person name="Guy L."/>
            <person name="Ettema T.J."/>
        </authorList>
    </citation>
    <scope>NUCLEOTIDE SEQUENCE</scope>
</reference>
<dbReference type="InterPro" id="IPR000257">
    <property type="entry name" value="Uroporphyrinogen_deCOase"/>
</dbReference>
<protein>
    <recommendedName>
        <fullName evidence="1">Uroporphyrinogen decarboxylase (URO-D) domain-containing protein</fullName>
    </recommendedName>
</protein>
<organism evidence="2">
    <name type="scientific">marine sediment metagenome</name>
    <dbReference type="NCBI Taxonomy" id="412755"/>
    <lineage>
        <taxon>unclassified sequences</taxon>
        <taxon>metagenomes</taxon>
        <taxon>ecological metagenomes</taxon>
    </lineage>
</organism>
<dbReference type="AlphaFoldDB" id="A0A0F9AFP4"/>
<dbReference type="GO" id="GO:0004853">
    <property type="term" value="F:uroporphyrinogen decarboxylase activity"/>
    <property type="evidence" value="ECO:0007669"/>
    <property type="project" value="InterPro"/>
</dbReference>
<dbReference type="EMBL" id="LAZR01046194">
    <property type="protein sequence ID" value="KKK97105.1"/>
    <property type="molecule type" value="Genomic_DNA"/>
</dbReference>
<dbReference type="Pfam" id="PF01208">
    <property type="entry name" value="URO-D"/>
    <property type="match status" value="1"/>
</dbReference>
<dbReference type="InterPro" id="IPR052024">
    <property type="entry name" value="Methanogen_methyltrans"/>
</dbReference>
<feature type="domain" description="Uroporphyrinogen decarboxylase (URO-D)" evidence="1">
    <location>
        <begin position="76"/>
        <end position="333"/>
    </location>
</feature>
<sequence length="337" mass="39800">MTGRERVIKALEYKNPDRIPKNLWKLPGIEMFRKNDLYDVLESWPEDINILDFSYWKGRRAEGTRYKRNAIATDEWGCEWHAAEDGVAGEVKNPPFKEMAEIKYLRAPYEILENADFSKVKKDYLKTDKFILAWTTVRPFERMQFLLGSEKLFIELFHASKYLYLLRDKLHEFFMRELELWGNTDVDGILFMDDWGSQNSLLVSPELWRDFFKPLYKDYCDLIHSKNKYAIFHSDGYIEPIFPDLIEIGIDAINSQLFCMNIEEIGKKYKGKITFWGEIDRQRILPFGTRDEVANAVKRIKEALWIPEGGIIAQCEFGLKDPIENIKAVFETWETII</sequence>
<dbReference type="SUPFAM" id="SSF51726">
    <property type="entry name" value="UROD/MetE-like"/>
    <property type="match status" value="1"/>
</dbReference>
<dbReference type="PANTHER" id="PTHR47099">
    <property type="entry name" value="METHYLCOBAMIDE:COM METHYLTRANSFERASE MTBA"/>
    <property type="match status" value="1"/>
</dbReference>
<name>A0A0F9AFP4_9ZZZZ</name>
<dbReference type="InterPro" id="IPR038071">
    <property type="entry name" value="UROD/MetE-like_sf"/>
</dbReference>
<gene>
    <name evidence="2" type="ORF">LCGC14_2656080</name>
</gene>
<evidence type="ECO:0000313" key="2">
    <source>
        <dbReference type="EMBL" id="KKK97105.1"/>
    </source>
</evidence>
<dbReference type="PANTHER" id="PTHR47099:SF1">
    <property type="entry name" value="METHYLCOBAMIDE:COM METHYLTRANSFERASE MTBA"/>
    <property type="match status" value="1"/>
</dbReference>
<evidence type="ECO:0000259" key="1">
    <source>
        <dbReference type="Pfam" id="PF01208"/>
    </source>
</evidence>
<dbReference type="Gene3D" id="3.20.20.210">
    <property type="match status" value="1"/>
</dbReference>
<comment type="caution">
    <text evidence="2">The sequence shown here is derived from an EMBL/GenBank/DDBJ whole genome shotgun (WGS) entry which is preliminary data.</text>
</comment>
<accession>A0A0F9AFP4</accession>
<dbReference type="GO" id="GO:0006779">
    <property type="term" value="P:porphyrin-containing compound biosynthetic process"/>
    <property type="evidence" value="ECO:0007669"/>
    <property type="project" value="InterPro"/>
</dbReference>
<proteinExistence type="predicted"/>